<keyword evidence="2" id="KW-1185">Reference proteome</keyword>
<protein>
    <submittedName>
        <fullName evidence="1">Uncharacterized protein</fullName>
    </submittedName>
</protein>
<dbReference type="EMBL" id="QUSX01000001">
    <property type="protein sequence ID" value="RRQ49188.1"/>
    <property type="molecule type" value="Genomic_DNA"/>
</dbReference>
<dbReference type="RefSeq" id="WP_125221025.1">
    <property type="nucleotide sequence ID" value="NZ_QUSX01000001.1"/>
</dbReference>
<accession>A0A3R8S0D1</accession>
<organism evidence="1 2">
    <name type="scientific">Maribacter algicola</name>
    <dbReference type="NCBI Taxonomy" id="2498892"/>
    <lineage>
        <taxon>Bacteria</taxon>
        <taxon>Pseudomonadati</taxon>
        <taxon>Bacteroidota</taxon>
        <taxon>Flavobacteriia</taxon>
        <taxon>Flavobacteriales</taxon>
        <taxon>Flavobacteriaceae</taxon>
        <taxon>Maribacter</taxon>
    </lineage>
</organism>
<evidence type="ECO:0000313" key="2">
    <source>
        <dbReference type="Proteomes" id="UP000286990"/>
    </source>
</evidence>
<dbReference type="PROSITE" id="PS51257">
    <property type="entry name" value="PROKAR_LIPOPROTEIN"/>
    <property type="match status" value="1"/>
</dbReference>
<reference evidence="2" key="2">
    <citation type="submission" date="2018-12" db="EMBL/GenBank/DDBJ databases">
        <title>Maribacter lutimaris sp. nov., isolated from marine sediment.</title>
        <authorList>
            <person name="Kim K.K."/>
        </authorList>
    </citation>
    <scope>NUCLEOTIDE SEQUENCE [LARGE SCALE GENOMIC DNA]</scope>
    <source>
        <strain evidence="2">PoM-212</strain>
    </source>
</reference>
<sequence length="212" mass="23584">MNNTCKYLLLVVLVTLFSACQDGSKKETQDQKPIEITYEAPKQIISLEEADSLYVNYQKRRASIIVKTEMESHPEGKPFVPTQFVSFDIKVLKEYIGYVEQEAKKGGTTADSLRIYFGNYGNISKKYPKKNTVFLLPTAAVNKDYGGIFIDSEGKAKLVRDWVNEQLDEGFKGNQRSEASILPSFSSASSLQGGKSLTLNFGQGGPPPKTDF</sequence>
<comment type="caution">
    <text evidence="1">The sequence shown here is derived from an EMBL/GenBank/DDBJ whole genome shotgun (WGS) entry which is preliminary data.</text>
</comment>
<proteinExistence type="predicted"/>
<gene>
    <name evidence="1" type="ORF">DZC72_00720</name>
</gene>
<dbReference type="OrthoDB" id="1427559at2"/>
<dbReference type="Proteomes" id="UP000286990">
    <property type="component" value="Unassembled WGS sequence"/>
</dbReference>
<name>A0A3R8S0D1_9FLAO</name>
<evidence type="ECO:0000313" key="1">
    <source>
        <dbReference type="EMBL" id="RRQ49188.1"/>
    </source>
</evidence>
<reference evidence="2" key="1">
    <citation type="submission" date="2018-08" db="EMBL/GenBank/DDBJ databases">
        <authorList>
            <person name="Khan S.A."/>
            <person name="J S.E."/>
        </authorList>
    </citation>
    <scope>NUCLEOTIDE SEQUENCE [LARGE SCALE GENOMIC DNA]</scope>
    <source>
        <strain evidence="2">PoM-212</strain>
    </source>
</reference>
<dbReference type="AlphaFoldDB" id="A0A3R8S0D1"/>